<dbReference type="OrthoDB" id="9769353at2"/>
<dbReference type="PANTHER" id="PTHR30461">
    <property type="entry name" value="DNA-INVERTASE FROM LAMBDOID PROPHAGE"/>
    <property type="match status" value="1"/>
</dbReference>
<dbReference type="InterPro" id="IPR038109">
    <property type="entry name" value="DNA_bind_recomb_sf"/>
</dbReference>
<dbReference type="PANTHER" id="PTHR30461:SF23">
    <property type="entry name" value="DNA RECOMBINASE-RELATED"/>
    <property type="match status" value="1"/>
</dbReference>
<name>A0A433YG10_9BACL</name>
<keyword evidence="4" id="KW-1185">Reference proteome</keyword>
<dbReference type="PROSITE" id="PS51736">
    <property type="entry name" value="RECOMBINASES_3"/>
    <property type="match status" value="1"/>
</dbReference>
<dbReference type="InterPro" id="IPR006119">
    <property type="entry name" value="Resolv_N"/>
</dbReference>
<protein>
    <submittedName>
        <fullName evidence="3">Recombinase family protein</fullName>
    </submittedName>
</protein>
<accession>A0A433YG10</accession>
<dbReference type="PROSITE" id="PS51737">
    <property type="entry name" value="RECOMBINASE_DNA_BIND"/>
    <property type="match status" value="1"/>
</dbReference>
<evidence type="ECO:0000259" key="2">
    <source>
        <dbReference type="PROSITE" id="PS51737"/>
    </source>
</evidence>
<dbReference type="CDD" id="cd00338">
    <property type="entry name" value="Ser_Recombinase"/>
    <property type="match status" value="1"/>
</dbReference>
<dbReference type="SUPFAM" id="SSF53041">
    <property type="entry name" value="Resolvase-like"/>
    <property type="match status" value="1"/>
</dbReference>
<dbReference type="EMBL" id="RZNY01000001">
    <property type="protein sequence ID" value="RUT48785.1"/>
    <property type="molecule type" value="Genomic_DNA"/>
</dbReference>
<dbReference type="InterPro" id="IPR011109">
    <property type="entry name" value="DNA_bind_recombinase_dom"/>
</dbReference>
<proteinExistence type="predicted"/>
<dbReference type="Pfam" id="PF13408">
    <property type="entry name" value="Zn_ribbon_recom"/>
    <property type="match status" value="1"/>
</dbReference>
<dbReference type="GO" id="GO:0000150">
    <property type="term" value="F:DNA strand exchange activity"/>
    <property type="evidence" value="ECO:0007669"/>
    <property type="project" value="InterPro"/>
</dbReference>
<dbReference type="InterPro" id="IPR050639">
    <property type="entry name" value="SSR_resolvase"/>
</dbReference>
<sequence length="521" mass="60189">MKNKKRTRAYVRVSTLKDSQKDSPEHQEGLIRETVAKEGKEVDYVYLDRGTATTIMDRDDVKEMIQDAKNGEFNEIWFASLSRFSRDTLDSISLKRILVNALGIRLVSIEDMYDSAKEDNEMIFGIISSVNQKQSENISTSSKRGIRQSALKGNFTGSIPPFGYNKVEVEGRKTLEIISDQAEIIKSIFNMYIRKGMGEKAIVNYLNDPVHLIPSPKGGLWGVSTIQRILQNENYTGYLVSGKYEMKQFYDDIDDLQNRQKRLVARDPESYNRTSFQTHPEIISVEDFKLAQELRLVRGGGKRGGSRAFKNAFAKIMFCKDCGSAMVTMKGKSRDGGKEYRYLMCSKRRRQGEKGCINAKWMPYIPLRDQIIETAIKLMREKINMTSAQRDVESLYSFKENSYGKDIKKIENKIIENRKLLFELRRQHMLNELSDDQYEFEKGMYDKEITESESKLKSLNKKVDDHRDWTVLKNTLEEALVFLENQSNYDNAESIRNTLIKLIEKIDVDKNGRIEMHTVLG</sequence>
<dbReference type="GO" id="GO:0003677">
    <property type="term" value="F:DNA binding"/>
    <property type="evidence" value="ECO:0007669"/>
    <property type="project" value="InterPro"/>
</dbReference>
<dbReference type="InterPro" id="IPR025827">
    <property type="entry name" value="Zn_ribbon_recom_dom"/>
</dbReference>
<evidence type="ECO:0000313" key="3">
    <source>
        <dbReference type="EMBL" id="RUT48785.1"/>
    </source>
</evidence>
<gene>
    <name evidence="3" type="ORF">EJP82_00955</name>
</gene>
<dbReference type="SMART" id="SM00857">
    <property type="entry name" value="Resolvase"/>
    <property type="match status" value="1"/>
</dbReference>
<dbReference type="Gene3D" id="3.90.1750.20">
    <property type="entry name" value="Putative Large Serine Recombinase, Chain B, Domain 2"/>
    <property type="match status" value="1"/>
</dbReference>
<dbReference type="Gene3D" id="3.40.50.1390">
    <property type="entry name" value="Resolvase, N-terminal catalytic domain"/>
    <property type="match status" value="1"/>
</dbReference>
<evidence type="ECO:0000313" key="4">
    <source>
        <dbReference type="Proteomes" id="UP000279446"/>
    </source>
</evidence>
<evidence type="ECO:0000259" key="1">
    <source>
        <dbReference type="PROSITE" id="PS51736"/>
    </source>
</evidence>
<feature type="domain" description="Resolvase/invertase-type recombinase catalytic" evidence="1">
    <location>
        <begin position="6"/>
        <end position="153"/>
    </location>
</feature>
<dbReference type="Proteomes" id="UP000279446">
    <property type="component" value="Unassembled WGS sequence"/>
</dbReference>
<comment type="caution">
    <text evidence="3">The sequence shown here is derived from an EMBL/GenBank/DDBJ whole genome shotgun (WGS) entry which is preliminary data.</text>
</comment>
<dbReference type="Pfam" id="PF00239">
    <property type="entry name" value="Resolvase"/>
    <property type="match status" value="1"/>
</dbReference>
<organism evidence="3 4">
    <name type="scientific">Paenibacillus anaericanus</name>
    <dbReference type="NCBI Taxonomy" id="170367"/>
    <lineage>
        <taxon>Bacteria</taxon>
        <taxon>Bacillati</taxon>
        <taxon>Bacillota</taxon>
        <taxon>Bacilli</taxon>
        <taxon>Bacillales</taxon>
        <taxon>Paenibacillaceae</taxon>
        <taxon>Paenibacillus</taxon>
    </lineage>
</organism>
<reference evidence="3 4" key="1">
    <citation type="submission" date="2018-12" db="EMBL/GenBank/DDBJ databases">
        <authorList>
            <person name="Sun L."/>
            <person name="Chen Z."/>
        </authorList>
    </citation>
    <scope>NUCLEOTIDE SEQUENCE [LARGE SCALE GENOMIC DNA]</scope>
    <source>
        <strain evidence="3 4">DSM 15890</strain>
    </source>
</reference>
<dbReference type="Pfam" id="PF07508">
    <property type="entry name" value="Recombinase"/>
    <property type="match status" value="1"/>
</dbReference>
<dbReference type="InterPro" id="IPR036162">
    <property type="entry name" value="Resolvase-like_N_sf"/>
</dbReference>
<feature type="domain" description="Recombinase" evidence="2">
    <location>
        <begin position="161"/>
        <end position="301"/>
    </location>
</feature>
<dbReference type="AlphaFoldDB" id="A0A433YG10"/>